<dbReference type="Gene3D" id="3.30.1330.10">
    <property type="entry name" value="PurM-like, N-terminal domain"/>
    <property type="match status" value="1"/>
</dbReference>
<dbReference type="InterPro" id="IPR016188">
    <property type="entry name" value="PurM-like_N"/>
</dbReference>
<dbReference type="InterPro" id="IPR004733">
    <property type="entry name" value="PurM_cligase"/>
</dbReference>
<dbReference type="PANTHER" id="PTHR10520:SF12">
    <property type="entry name" value="TRIFUNCTIONAL PURINE BIOSYNTHETIC PROTEIN ADENOSINE-3"/>
    <property type="match status" value="1"/>
</dbReference>
<evidence type="ECO:0000256" key="9">
    <source>
        <dbReference type="ARBA" id="ARBA00031908"/>
    </source>
</evidence>
<evidence type="ECO:0000256" key="8">
    <source>
        <dbReference type="ARBA" id="ARBA00022840"/>
    </source>
</evidence>
<evidence type="ECO:0000259" key="15">
    <source>
        <dbReference type="Pfam" id="PF02769"/>
    </source>
</evidence>
<dbReference type="Pfam" id="PF00586">
    <property type="entry name" value="AIRS"/>
    <property type="match status" value="1"/>
</dbReference>
<keyword evidence="8 13" id="KW-0067">ATP-binding</keyword>
<protein>
    <recommendedName>
        <fullName evidence="4 13">Phosphoribosylformylglycinamidine cyclo-ligase</fullName>
        <ecNumber evidence="3 13">6.3.3.1</ecNumber>
    </recommendedName>
    <alternativeName>
        <fullName evidence="10 13">AIR synthase</fullName>
    </alternativeName>
    <alternativeName>
        <fullName evidence="11 13">AIRS</fullName>
    </alternativeName>
    <alternativeName>
        <fullName evidence="9 13">Phosphoribosyl-aminoimidazole synthetase</fullName>
    </alternativeName>
</protein>
<evidence type="ECO:0000313" key="16">
    <source>
        <dbReference type="EMBL" id="VVE78635.1"/>
    </source>
</evidence>
<dbReference type="RefSeq" id="WP_150808986.1">
    <property type="nucleotide sequence ID" value="NZ_CABPSR010000003.1"/>
</dbReference>
<dbReference type="EMBL" id="CABPSR010000003">
    <property type="protein sequence ID" value="VVE78635.1"/>
    <property type="molecule type" value="Genomic_DNA"/>
</dbReference>
<accession>A0A5E5B105</accession>
<evidence type="ECO:0000256" key="5">
    <source>
        <dbReference type="ARBA" id="ARBA00022598"/>
    </source>
</evidence>
<dbReference type="InterPro" id="IPR036921">
    <property type="entry name" value="PurM-like_N_sf"/>
</dbReference>
<dbReference type="UniPathway" id="UPA00074">
    <property type="reaction ID" value="UER00129"/>
</dbReference>
<evidence type="ECO:0000256" key="6">
    <source>
        <dbReference type="ARBA" id="ARBA00022741"/>
    </source>
</evidence>
<evidence type="ECO:0000256" key="11">
    <source>
        <dbReference type="ARBA" id="ARBA00033093"/>
    </source>
</evidence>
<sequence>MSHPNETSGLSYRDAGVDIEAGDALVEAIKPFAKKTLRDGVLGGIGGFGALFEVPKRYKEPVLVSGTDGVGTKLKLAFTLNKHDTVGQDLVAMSVNDILVQGAEPLFFLDYFACGKLDVATAATVVKGIAQGCELSGCALIGGETAEMPSMYPDGEYDLAGFAVGAVEKSKIIDGKSIVPGDVVLGLASSGAHSNGYSLVRKIIEVAKPDLDADFHGQPLRDVLMAPTRIYVKPLLALMETLTVKGMAHITGGGIVENIPRVLQDHLTADIKQDAWTLPPLFQWLQEHGKVADAEMHRVFNCGVGMAVIVSAADADAALKHLEASGETVYRLGTIRERKEGEAQTIVS</sequence>
<gene>
    <name evidence="13" type="primary">purM</name>
    <name evidence="16" type="ORF">PSP31121_01761</name>
</gene>
<comment type="pathway">
    <text evidence="1 13">Purine metabolism; IMP biosynthesis via de novo pathway; 5-amino-1-(5-phospho-D-ribosyl)imidazole from N(2)-formyl-N(1)-(5-phospho-D-ribosyl)glycinamide: step 2/2.</text>
</comment>
<name>A0A5E5B105_9BURK</name>
<evidence type="ECO:0000256" key="7">
    <source>
        <dbReference type="ARBA" id="ARBA00022755"/>
    </source>
</evidence>
<keyword evidence="7 13" id="KW-0658">Purine biosynthesis</keyword>
<evidence type="ECO:0000259" key="14">
    <source>
        <dbReference type="Pfam" id="PF00586"/>
    </source>
</evidence>
<organism evidence="16 17">
    <name type="scientific">Pandoraea sputorum</name>
    <dbReference type="NCBI Taxonomy" id="93222"/>
    <lineage>
        <taxon>Bacteria</taxon>
        <taxon>Pseudomonadati</taxon>
        <taxon>Pseudomonadota</taxon>
        <taxon>Betaproteobacteria</taxon>
        <taxon>Burkholderiales</taxon>
        <taxon>Burkholderiaceae</taxon>
        <taxon>Pandoraea</taxon>
    </lineage>
</organism>
<dbReference type="SUPFAM" id="SSF55326">
    <property type="entry name" value="PurM N-terminal domain-like"/>
    <property type="match status" value="1"/>
</dbReference>
<evidence type="ECO:0000256" key="12">
    <source>
        <dbReference type="ARBA" id="ARBA00049057"/>
    </source>
</evidence>
<dbReference type="NCBIfam" id="TIGR00878">
    <property type="entry name" value="purM"/>
    <property type="match status" value="1"/>
</dbReference>
<evidence type="ECO:0000256" key="3">
    <source>
        <dbReference type="ARBA" id="ARBA00013047"/>
    </source>
</evidence>
<keyword evidence="5 13" id="KW-0436">Ligase</keyword>
<dbReference type="PANTHER" id="PTHR10520">
    <property type="entry name" value="TRIFUNCTIONAL PURINE BIOSYNTHETIC PROTEIN ADENOSINE-3-RELATED"/>
    <property type="match status" value="1"/>
</dbReference>
<proteinExistence type="inferred from homology"/>
<comment type="catalytic activity">
    <reaction evidence="12 13">
        <text>2-formamido-N(1)-(5-O-phospho-beta-D-ribosyl)acetamidine + ATP = 5-amino-1-(5-phospho-beta-D-ribosyl)imidazole + ADP + phosphate + H(+)</text>
        <dbReference type="Rhea" id="RHEA:23032"/>
        <dbReference type="ChEBI" id="CHEBI:15378"/>
        <dbReference type="ChEBI" id="CHEBI:30616"/>
        <dbReference type="ChEBI" id="CHEBI:43474"/>
        <dbReference type="ChEBI" id="CHEBI:137981"/>
        <dbReference type="ChEBI" id="CHEBI:147287"/>
        <dbReference type="ChEBI" id="CHEBI:456216"/>
        <dbReference type="EC" id="6.3.3.1"/>
    </reaction>
</comment>
<dbReference type="GO" id="GO:0005829">
    <property type="term" value="C:cytosol"/>
    <property type="evidence" value="ECO:0007669"/>
    <property type="project" value="TreeGrafter"/>
</dbReference>
<dbReference type="FunFam" id="3.90.650.10:FF:000001">
    <property type="entry name" value="Phosphoribosylformylglycinamidine cyclo-ligase"/>
    <property type="match status" value="1"/>
</dbReference>
<comment type="similarity">
    <text evidence="2 13">Belongs to the AIR synthase family.</text>
</comment>
<dbReference type="EC" id="6.3.3.1" evidence="3 13"/>
<dbReference type="InterPro" id="IPR036676">
    <property type="entry name" value="PurM-like_C_sf"/>
</dbReference>
<dbReference type="Pfam" id="PF02769">
    <property type="entry name" value="AIRS_C"/>
    <property type="match status" value="1"/>
</dbReference>
<reference evidence="16 17" key="1">
    <citation type="submission" date="2019-08" db="EMBL/GenBank/DDBJ databases">
        <authorList>
            <person name="Peeters C."/>
        </authorList>
    </citation>
    <scope>NUCLEOTIDE SEQUENCE [LARGE SCALE GENOMIC DNA]</scope>
    <source>
        <strain evidence="16 17">LMG 31121</strain>
    </source>
</reference>
<evidence type="ECO:0000256" key="13">
    <source>
        <dbReference type="HAMAP-Rule" id="MF_00741"/>
    </source>
</evidence>
<keyword evidence="13" id="KW-0963">Cytoplasm</keyword>
<dbReference type="HAMAP" id="MF_00741">
    <property type="entry name" value="AIRS"/>
    <property type="match status" value="1"/>
</dbReference>
<dbReference type="Gene3D" id="3.90.650.10">
    <property type="entry name" value="PurM-like C-terminal domain"/>
    <property type="match status" value="1"/>
</dbReference>
<dbReference type="GO" id="GO:0046084">
    <property type="term" value="P:adenine biosynthetic process"/>
    <property type="evidence" value="ECO:0007669"/>
    <property type="project" value="TreeGrafter"/>
</dbReference>
<dbReference type="CDD" id="cd02196">
    <property type="entry name" value="PurM"/>
    <property type="match status" value="1"/>
</dbReference>
<evidence type="ECO:0000256" key="1">
    <source>
        <dbReference type="ARBA" id="ARBA00004686"/>
    </source>
</evidence>
<dbReference type="FunFam" id="3.30.1330.10:FF:000001">
    <property type="entry name" value="Phosphoribosylformylglycinamidine cyclo-ligase"/>
    <property type="match status" value="1"/>
</dbReference>
<evidence type="ECO:0000313" key="17">
    <source>
        <dbReference type="Proteomes" id="UP000335538"/>
    </source>
</evidence>
<dbReference type="GO" id="GO:0004637">
    <property type="term" value="F:phosphoribosylamine-glycine ligase activity"/>
    <property type="evidence" value="ECO:0007669"/>
    <property type="project" value="TreeGrafter"/>
</dbReference>
<feature type="domain" description="PurM-like C-terminal" evidence="15">
    <location>
        <begin position="180"/>
        <end position="343"/>
    </location>
</feature>
<evidence type="ECO:0000256" key="10">
    <source>
        <dbReference type="ARBA" id="ARBA00032931"/>
    </source>
</evidence>
<dbReference type="GO" id="GO:0004641">
    <property type="term" value="F:phosphoribosylformylglycinamidine cyclo-ligase activity"/>
    <property type="evidence" value="ECO:0007669"/>
    <property type="project" value="UniProtKB-UniRule"/>
</dbReference>
<evidence type="ECO:0000256" key="2">
    <source>
        <dbReference type="ARBA" id="ARBA00010280"/>
    </source>
</evidence>
<dbReference type="GO" id="GO:0005524">
    <property type="term" value="F:ATP binding"/>
    <property type="evidence" value="ECO:0007669"/>
    <property type="project" value="UniProtKB-KW"/>
</dbReference>
<feature type="domain" description="PurM-like N-terminal" evidence="14">
    <location>
        <begin position="62"/>
        <end position="167"/>
    </location>
</feature>
<dbReference type="AlphaFoldDB" id="A0A5E5B105"/>
<dbReference type="Proteomes" id="UP000335538">
    <property type="component" value="Unassembled WGS sequence"/>
</dbReference>
<comment type="subcellular location">
    <subcellularLocation>
        <location evidence="13">Cytoplasm</location>
    </subcellularLocation>
</comment>
<keyword evidence="6 13" id="KW-0547">Nucleotide-binding</keyword>
<dbReference type="InterPro" id="IPR010918">
    <property type="entry name" value="PurM-like_C_dom"/>
</dbReference>
<dbReference type="SUPFAM" id="SSF56042">
    <property type="entry name" value="PurM C-terminal domain-like"/>
    <property type="match status" value="1"/>
</dbReference>
<evidence type="ECO:0000256" key="4">
    <source>
        <dbReference type="ARBA" id="ARBA00020367"/>
    </source>
</evidence>
<dbReference type="GO" id="GO:0006189">
    <property type="term" value="P:'de novo' IMP biosynthetic process"/>
    <property type="evidence" value="ECO:0007669"/>
    <property type="project" value="UniProtKB-UniRule"/>
</dbReference>